<evidence type="ECO:0000256" key="5">
    <source>
        <dbReference type="ARBA" id="ARBA00022776"/>
    </source>
</evidence>
<protein>
    <submittedName>
        <fullName evidence="11">Uncharacterized protein</fullName>
    </submittedName>
</protein>
<evidence type="ECO:0000256" key="8">
    <source>
        <dbReference type="ARBA" id="ARBA00023306"/>
    </source>
</evidence>
<evidence type="ECO:0000313" key="12">
    <source>
        <dbReference type="Proteomes" id="UP000261520"/>
    </source>
</evidence>
<feature type="region of interest" description="Disordered" evidence="10">
    <location>
        <begin position="1"/>
        <end position="62"/>
    </location>
</feature>
<dbReference type="Pfam" id="PF03980">
    <property type="entry name" value="Nnf1"/>
    <property type="match status" value="1"/>
</dbReference>
<name>A0A3B4ACR2_9GOBI</name>
<evidence type="ECO:0000256" key="7">
    <source>
        <dbReference type="ARBA" id="ARBA00023242"/>
    </source>
</evidence>
<evidence type="ECO:0000256" key="3">
    <source>
        <dbReference type="ARBA" id="ARBA00022454"/>
    </source>
</evidence>
<keyword evidence="7" id="KW-0539">Nucleus</keyword>
<evidence type="ECO:0000256" key="1">
    <source>
        <dbReference type="ARBA" id="ARBA00004123"/>
    </source>
</evidence>
<evidence type="ECO:0000313" key="11">
    <source>
        <dbReference type="Ensembl" id="ENSPMGP00000014862.1"/>
    </source>
</evidence>
<comment type="subcellular location">
    <subcellularLocation>
        <location evidence="2">Chromosome</location>
        <location evidence="2">Centromere</location>
        <location evidence="2">Kinetochore</location>
    </subcellularLocation>
    <subcellularLocation>
        <location evidence="1">Nucleus</location>
    </subcellularLocation>
</comment>
<keyword evidence="9" id="KW-0137">Centromere</keyword>
<keyword evidence="6" id="KW-0995">Kinetochore</keyword>
<dbReference type="Proteomes" id="UP000261520">
    <property type="component" value="Unplaced"/>
</dbReference>
<accession>A0A3B4ACR2</accession>
<dbReference type="GO" id="GO:0005634">
    <property type="term" value="C:nucleus"/>
    <property type="evidence" value="ECO:0007669"/>
    <property type="project" value="UniProtKB-SubCell"/>
</dbReference>
<reference evidence="11" key="1">
    <citation type="submission" date="2025-08" db="UniProtKB">
        <authorList>
            <consortium name="Ensembl"/>
        </authorList>
    </citation>
    <scope>IDENTIFICATION</scope>
</reference>
<evidence type="ECO:0000256" key="4">
    <source>
        <dbReference type="ARBA" id="ARBA00022618"/>
    </source>
</evidence>
<feature type="compositionally biased region" description="Basic residues" evidence="10">
    <location>
        <begin position="1"/>
        <end position="14"/>
    </location>
</feature>
<dbReference type="AlphaFoldDB" id="A0A3B4ACR2"/>
<evidence type="ECO:0000256" key="9">
    <source>
        <dbReference type="ARBA" id="ARBA00023328"/>
    </source>
</evidence>
<sequence length="240" mass="27828">LLARKAKHKQQKRVARMEQKEDDFSKETENEASMNQKSSKAQKTSSKKSKSKTESNTTPDEGAQARFSRIKLFEKVMKKSLENFIELARFTSTFRPLYKRNPQRMENIYKQFIEELQRAIQNDITRLLEEGRLESKLNELDKLEDAAKDKTDPAWRPSGVPEQDLCSFLMPYYQKQEAYMRLELKKIQAENASLAEKVLAGRELLSQTEHRISATVEDWKVSVTEFEKLASALSTNVVDV</sequence>
<keyword evidence="8" id="KW-0131">Cell cycle</keyword>
<evidence type="ECO:0000256" key="2">
    <source>
        <dbReference type="ARBA" id="ARBA00004629"/>
    </source>
</evidence>
<dbReference type="PANTHER" id="PTHR15459">
    <property type="entry name" value="POLYAMINE-MODULATED FACTOR 1"/>
    <property type="match status" value="1"/>
</dbReference>
<keyword evidence="12" id="KW-1185">Reference proteome</keyword>
<keyword evidence="5" id="KW-0498">Mitosis</keyword>
<dbReference type="PANTHER" id="PTHR15459:SF3">
    <property type="entry name" value="POLYAMINE-MODULATED FACTOR 1"/>
    <property type="match status" value="1"/>
</dbReference>
<keyword evidence="4" id="KW-0132">Cell division</keyword>
<dbReference type="Ensembl" id="ENSPMGT00000015845.1">
    <property type="protein sequence ID" value="ENSPMGP00000014862.1"/>
    <property type="gene ID" value="ENSPMGG00000012176.1"/>
</dbReference>
<dbReference type="GO" id="GO:0051301">
    <property type="term" value="P:cell division"/>
    <property type="evidence" value="ECO:0007669"/>
    <property type="project" value="UniProtKB-KW"/>
</dbReference>
<dbReference type="GO" id="GO:0007059">
    <property type="term" value="P:chromosome segregation"/>
    <property type="evidence" value="ECO:0007669"/>
    <property type="project" value="TreeGrafter"/>
</dbReference>
<reference evidence="11" key="2">
    <citation type="submission" date="2025-09" db="UniProtKB">
        <authorList>
            <consortium name="Ensembl"/>
        </authorList>
    </citation>
    <scope>IDENTIFICATION</scope>
</reference>
<dbReference type="STRING" id="409849.ENSPMGP00000014862"/>
<evidence type="ECO:0000256" key="10">
    <source>
        <dbReference type="SAM" id="MobiDB-lite"/>
    </source>
</evidence>
<evidence type="ECO:0000256" key="6">
    <source>
        <dbReference type="ARBA" id="ARBA00022838"/>
    </source>
</evidence>
<feature type="compositionally biased region" description="Basic and acidic residues" evidence="10">
    <location>
        <begin position="15"/>
        <end position="29"/>
    </location>
</feature>
<organism evidence="11 12">
    <name type="scientific">Periophthalmus magnuspinnatus</name>
    <dbReference type="NCBI Taxonomy" id="409849"/>
    <lineage>
        <taxon>Eukaryota</taxon>
        <taxon>Metazoa</taxon>
        <taxon>Chordata</taxon>
        <taxon>Craniata</taxon>
        <taxon>Vertebrata</taxon>
        <taxon>Euteleostomi</taxon>
        <taxon>Actinopterygii</taxon>
        <taxon>Neopterygii</taxon>
        <taxon>Teleostei</taxon>
        <taxon>Neoteleostei</taxon>
        <taxon>Acanthomorphata</taxon>
        <taxon>Gobiaria</taxon>
        <taxon>Gobiiformes</taxon>
        <taxon>Gobioidei</taxon>
        <taxon>Gobiidae</taxon>
        <taxon>Oxudercinae</taxon>
        <taxon>Periophthalmus</taxon>
    </lineage>
</organism>
<keyword evidence="3" id="KW-0158">Chromosome</keyword>
<dbReference type="GO" id="GO:0000444">
    <property type="term" value="C:MIS12/MIND type complex"/>
    <property type="evidence" value="ECO:0007669"/>
    <property type="project" value="InterPro"/>
</dbReference>
<dbReference type="InterPro" id="IPR007128">
    <property type="entry name" value="PMF1/Nnf1"/>
</dbReference>
<proteinExistence type="predicted"/>